<accession>A0ABQ4JDM2</accession>
<evidence type="ECO:0000313" key="1">
    <source>
        <dbReference type="EMBL" id="GIJ28284.1"/>
    </source>
</evidence>
<dbReference type="Proteomes" id="UP000653076">
    <property type="component" value="Unassembled WGS sequence"/>
</dbReference>
<dbReference type="Pfam" id="PF21983">
    <property type="entry name" value="NikA-like"/>
    <property type="match status" value="1"/>
</dbReference>
<reference evidence="1 2" key="1">
    <citation type="submission" date="2021-01" db="EMBL/GenBank/DDBJ databases">
        <title>Whole genome shotgun sequence of Verrucosispora qiuiae NBRC 106684.</title>
        <authorList>
            <person name="Komaki H."/>
            <person name="Tamura T."/>
        </authorList>
    </citation>
    <scope>NUCLEOTIDE SEQUENCE [LARGE SCALE GENOMIC DNA]</scope>
    <source>
        <strain evidence="1 2">NBRC 106684</strain>
    </source>
</reference>
<proteinExistence type="predicted"/>
<organism evidence="1 2">
    <name type="scientific">Micromonospora qiuiae</name>
    <dbReference type="NCBI Taxonomy" id="502268"/>
    <lineage>
        <taxon>Bacteria</taxon>
        <taxon>Bacillati</taxon>
        <taxon>Actinomycetota</taxon>
        <taxon>Actinomycetes</taxon>
        <taxon>Micromonosporales</taxon>
        <taxon>Micromonosporaceae</taxon>
        <taxon>Micromonospora</taxon>
    </lineage>
</organism>
<gene>
    <name evidence="1" type="ORF">Vqi01_34460</name>
</gene>
<keyword evidence="2" id="KW-1185">Reference proteome</keyword>
<name>A0ABQ4JDM2_9ACTN</name>
<protein>
    <recommendedName>
        <fullName evidence="3">Plasmid mobilization relaxosome protein MobC</fullName>
    </recommendedName>
</protein>
<sequence length="170" mass="17633">MVRRAALRPADTRRVASAGRVVDVAEPAQVGVVRFGASQRRRRAHNDDDPRVHRVTVRLSEAEMTAVEANAAAARMATSAYLAEVGSAPLVPAPAGPDGAAETGPLLVELMGVHRQVRGAAHNLNQAVARLHSTGEPGGDLAAAAAYLARVAARADELVTAIAAAQTGRR</sequence>
<evidence type="ECO:0000313" key="2">
    <source>
        <dbReference type="Proteomes" id="UP000653076"/>
    </source>
</evidence>
<evidence type="ECO:0008006" key="3">
    <source>
        <dbReference type="Google" id="ProtNLM"/>
    </source>
</evidence>
<dbReference type="InterPro" id="IPR053842">
    <property type="entry name" value="NikA-like"/>
</dbReference>
<dbReference type="EMBL" id="BOPC01000045">
    <property type="protein sequence ID" value="GIJ28284.1"/>
    <property type="molecule type" value="Genomic_DNA"/>
</dbReference>
<comment type="caution">
    <text evidence="1">The sequence shown here is derived from an EMBL/GenBank/DDBJ whole genome shotgun (WGS) entry which is preliminary data.</text>
</comment>